<comment type="caution">
    <text evidence="1">The sequence shown here is derived from an EMBL/GenBank/DDBJ whole genome shotgun (WGS) entry which is preliminary data.</text>
</comment>
<gene>
    <name evidence="1" type="ORF">P171DRAFT_524669</name>
</gene>
<dbReference type="EMBL" id="MU001507">
    <property type="protein sequence ID" value="KAF2440668.1"/>
    <property type="molecule type" value="Genomic_DNA"/>
</dbReference>
<sequence length="354" mass="41120">MVGFIPLVDIRDLFVRRGISSPAEPAAKKNPLTTFPSSEELESYPAPASFAVQGDVCDQFQSPLFGKIPPEIRNEIFGLALTEYVPEGNEWMGRLSETKFRGYGNVLSRRYVDRPGYRGLKTVDTDLLRTCKRVYDETKLLPLQGLEVCFYISQKQRAPTPYTMSKYTSVHSYVHPRANWFKPEHWARIHHYHIFGQMCHLRQGLDSLFRNRLDVCLPTTMILTLRYTDWWNSETNAPIFPIGQEAFLPLRDIKLPSSVQRMTVEFETIELKLKELDAVINEMFSRRDYWVWKRRDGRRLVVNGQGVEGDGVETWRWIGPTKFGFRSQEFPHHGDGDTMSYVVKVVTWEVVDDE</sequence>
<evidence type="ECO:0000313" key="1">
    <source>
        <dbReference type="EMBL" id="KAF2440668.1"/>
    </source>
</evidence>
<evidence type="ECO:0000313" key="2">
    <source>
        <dbReference type="Proteomes" id="UP000799764"/>
    </source>
</evidence>
<name>A0A9P4PC39_9PLEO</name>
<proteinExistence type="predicted"/>
<dbReference type="OrthoDB" id="288942at2759"/>
<reference evidence="1" key="1">
    <citation type="journal article" date="2020" name="Stud. Mycol.">
        <title>101 Dothideomycetes genomes: a test case for predicting lifestyles and emergence of pathogens.</title>
        <authorList>
            <person name="Haridas S."/>
            <person name="Albert R."/>
            <person name="Binder M."/>
            <person name="Bloem J."/>
            <person name="Labutti K."/>
            <person name="Salamov A."/>
            <person name="Andreopoulos B."/>
            <person name="Baker S."/>
            <person name="Barry K."/>
            <person name="Bills G."/>
            <person name="Bluhm B."/>
            <person name="Cannon C."/>
            <person name="Castanera R."/>
            <person name="Culley D."/>
            <person name="Daum C."/>
            <person name="Ezra D."/>
            <person name="Gonzalez J."/>
            <person name="Henrissat B."/>
            <person name="Kuo A."/>
            <person name="Liang C."/>
            <person name="Lipzen A."/>
            <person name="Lutzoni F."/>
            <person name="Magnuson J."/>
            <person name="Mondo S."/>
            <person name="Nolan M."/>
            <person name="Ohm R."/>
            <person name="Pangilinan J."/>
            <person name="Park H.-J."/>
            <person name="Ramirez L."/>
            <person name="Alfaro M."/>
            <person name="Sun H."/>
            <person name="Tritt A."/>
            <person name="Yoshinaga Y."/>
            <person name="Zwiers L.-H."/>
            <person name="Turgeon B."/>
            <person name="Goodwin S."/>
            <person name="Spatafora J."/>
            <person name="Crous P."/>
            <person name="Grigoriev I."/>
        </authorList>
    </citation>
    <scope>NUCLEOTIDE SEQUENCE</scope>
    <source>
        <strain evidence="1">CBS 690.94</strain>
    </source>
</reference>
<accession>A0A9P4PC39</accession>
<protein>
    <submittedName>
        <fullName evidence="1">Uncharacterized protein</fullName>
    </submittedName>
</protein>
<dbReference type="AlphaFoldDB" id="A0A9P4PC39"/>
<keyword evidence="2" id="KW-1185">Reference proteome</keyword>
<dbReference type="Proteomes" id="UP000799764">
    <property type="component" value="Unassembled WGS sequence"/>
</dbReference>
<organism evidence="1 2">
    <name type="scientific">Karstenula rhodostoma CBS 690.94</name>
    <dbReference type="NCBI Taxonomy" id="1392251"/>
    <lineage>
        <taxon>Eukaryota</taxon>
        <taxon>Fungi</taxon>
        <taxon>Dikarya</taxon>
        <taxon>Ascomycota</taxon>
        <taxon>Pezizomycotina</taxon>
        <taxon>Dothideomycetes</taxon>
        <taxon>Pleosporomycetidae</taxon>
        <taxon>Pleosporales</taxon>
        <taxon>Massarineae</taxon>
        <taxon>Didymosphaeriaceae</taxon>
        <taxon>Karstenula</taxon>
    </lineage>
</organism>